<organism evidence="2">
    <name type="scientific">Arundo donax</name>
    <name type="common">Giant reed</name>
    <name type="synonym">Donax arundinaceus</name>
    <dbReference type="NCBI Taxonomy" id="35708"/>
    <lineage>
        <taxon>Eukaryota</taxon>
        <taxon>Viridiplantae</taxon>
        <taxon>Streptophyta</taxon>
        <taxon>Embryophyta</taxon>
        <taxon>Tracheophyta</taxon>
        <taxon>Spermatophyta</taxon>
        <taxon>Magnoliopsida</taxon>
        <taxon>Liliopsida</taxon>
        <taxon>Poales</taxon>
        <taxon>Poaceae</taxon>
        <taxon>PACMAD clade</taxon>
        <taxon>Arundinoideae</taxon>
        <taxon>Arundineae</taxon>
        <taxon>Arundo</taxon>
    </lineage>
</organism>
<evidence type="ECO:0000313" key="2">
    <source>
        <dbReference type="EMBL" id="JAD75552.1"/>
    </source>
</evidence>
<keyword evidence="1" id="KW-0812">Transmembrane</keyword>
<reference evidence="2" key="1">
    <citation type="submission" date="2014-09" db="EMBL/GenBank/DDBJ databases">
        <authorList>
            <person name="Magalhaes I.L.F."/>
            <person name="Oliveira U."/>
            <person name="Santos F.R."/>
            <person name="Vidigal T.H.D.A."/>
            <person name="Brescovit A.D."/>
            <person name="Santos A.J."/>
        </authorList>
    </citation>
    <scope>NUCLEOTIDE SEQUENCE</scope>
    <source>
        <tissue evidence="2">Shoot tissue taken approximately 20 cm above the soil surface</tissue>
    </source>
</reference>
<keyword evidence="1" id="KW-0472">Membrane</keyword>
<evidence type="ECO:0000256" key="1">
    <source>
        <dbReference type="SAM" id="Phobius"/>
    </source>
</evidence>
<dbReference type="EMBL" id="GBRH01222343">
    <property type="protein sequence ID" value="JAD75552.1"/>
    <property type="molecule type" value="Transcribed_RNA"/>
</dbReference>
<dbReference type="AlphaFoldDB" id="A0A0A9CVP2"/>
<accession>A0A0A9CVP2</accession>
<feature type="transmembrane region" description="Helical" evidence="1">
    <location>
        <begin position="25"/>
        <end position="43"/>
    </location>
</feature>
<sequence length="126" mass="14967">MHNPTLDPRTVVAVRVMHRHLVSESIRYVSFLLVCFLWVFFRYHRMKPRNNLRTPSDTVLLPCTVNEKAILSDDTTRPFSFSFSPCIGPFVWLYGFVICKQESTQGLALVRYLLYIRYYMICTMRY</sequence>
<keyword evidence="1" id="KW-1133">Transmembrane helix</keyword>
<proteinExistence type="predicted"/>
<name>A0A0A9CVP2_ARUDO</name>
<reference evidence="2" key="2">
    <citation type="journal article" date="2015" name="Data Brief">
        <title>Shoot transcriptome of the giant reed, Arundo donax.</title>
        <authorList>
            <person name="Barrero R.A."/>
            <person name="Guerrero F.D."/>
            <person name="Moolhuijzen P."/>
            <person name="Goolsby J.A."/>
            <person name="Tidwell J."/>
            <person name="Bellgard S.E."/>
            <person name="Bellgard M.I."/>
        </authorList>
    </citation>
    <scope>NUCLEOTIDE SEQUENCE</scope>
    <source>
        <tissue evidence="2">Shoot tissue taken approximately 20 cm above the soil surface</tissue>
    </source>
</reference>
<protein>
    <submittedName>
        <fullName evidence="2">Uncharacterized protein</fullName>
    </submittedName>
</protein>